<feature type="region of interest" description="Disordered" evidence="1">
    <location>
        <begin position="163"/>
        <end position="186"/>
    </location>
</feature>
<reference evidence="2 3" key="1">
    <citation type="submission" date="2017-01" db="EMBL/GenBank/DDBJ databases">
        <authorList>
            <person name="Mah S.A."/>
            <person name="Swanson W.J."/>
            <person name="Moy G.W."/>
            <person name="Vacquier V.D."/>
        </authorList>
    </citation>
    <scope>NUCLEOTIDE SEQUENCE [LARGE SCALE GENOMIC DNA]</scope>
    <source>
        <strain evidence="2 3">DCY110</strain>
    </source>
</reference>
<accession>A0A1P8JYR3</accession>
<keyword evidence="3" id="KW-1185">Reference proteome</keyword>
<proteinExistence type="predicted"/>
<dbReference type="RefSeq" id="WP_076200838.1">
    <property type="nucleotide sequence ID" value="NZ_CP019236.1"/>
</dbReference>
<dbReference type="Proteomes" id="UP000186609">
    <property type="component" value="Chromosome"/>
</dbReference>
<evidence type="ECO:0000313" key="3">
    <source>
        <dbReference type="Proteomes" id="UP000186609"/>
    </source>
</evidence>
<dbReference type="AlphaFoldDB" id="A0A1P8JYR3"/>
<name>A0A1P8JYR3_9BURK</name>
<evidence type="ECO:0000313" key="2">
    <source>
        <dbReference type="EMBL" id="APW38885.1"/>
    </source>
</evidence>
<evidence type="ECO:0000256" key="1">
    <source>
        <dbReference type="SAM" id="MobiDB-lite"/>
    </source>
</evidence>
<gene>
    <name evidence="2" type="ORF">RD110_18095</name>
</gene>
<sequence length="186" mass="19740">MDFDGIASRWANSRALSSPAILADLLAYDPQQLGQLRASVARYAELAHAVELIDVLTAFHLARQRLDEARQAAHRISDLAGRMAQDAAAVPAMALASVERAVHAQEAAHQALERAQTGREKINAAVVLELADVAATKALEASEAADQLTLALAALIQATQPEGAHRQHVASRLEDQGHGEVPAALQ</sequence>
<organism evidence="2 3">
    <name type="scientific">Rhodoferax koreensis</name>
    <dbReference type="NCBI Taxonomy" id="1842727"/>
    <lineage>
        <taxon>Bacteria</taxon>
        <taxon>Pseudomonadati</taxon>
        <taxon>Pseudomonadota</taxon>
        <taxon>Betaproteobacteria</taxon>
        <taxon>Burkholderiales</taxon>
        <taxon>Comamonadaceae</taxon>
        <taxon>Rhodoferax</taxon>
    </lineage>
</organism>
<dbReference type="KEGG" id="rhy:RD110_18095"/>
<protein>
    <submittedName>
        <fullName evidence="2">Uncharacterized protein</fullName>
    </submittedName>
</protein>
<dbReference type="EMBL" id="CP019236">
    <property type="protein sequence ID" value="APW38885.1"/>
    <property type="molecule type" value="Genomic_DNA"/>
</dbReference>